<dbReference type="InterPro" id="IPR003607">
    <property type="entry name" value="HD/PDEase_dom"/>
</dbReference>
<dbReference type="PANTHER" id="PTHR43155">
    <property type="entry name" value="CYCLIC DI-GMP PHOSPHODIESTERASE PA4108-RELATED"/>
    <property type="match status" value="1"/>
</dbReference>
<gene>
    <name evidence="2" type="ORF">S06H3_20049</name>
</gene>
<dbReference type="Gene3D" id="1.10.3210.10">
    <property type="entry name" value="Hypothetical protein af1432"/>
    <property type="match status" value="1"/>
</dbReference>
<reference evidence="2" key="1">
    <citation type="journal article" date="2014" name="Front. Microbiol.">
        <title>High frequency of phylogenetically diverse reductive dehalogenase-homologous genes in deep subseafloor sedimentary metagenomes.</title>
        <authorList>
            <person name="Kawai M."/>
            <person name="Futagami T."/>
            <person name="Toyoda A."/>
            <person name="Takaki Y."/>
            <person name="Nishi S."/>
            <person name="Hori S."/>
            <person name="Arai W."/>
            <person name="Tsubouchi T."/>
            <person name="Morono Y."/>
            <person name="Uchiyama I."/>
            <person name="Ito T."/>
            <person name="Fujiyama A."/>
            <person name="Inagaki F."/>
            <person name="Takami H."/>
        </authorList>
    </citation>
    <scope>NUCLEOTIDE SEQUENCE</scope>
    <source>
        <strain evidence="2">Expedition CK06-06</strain>
    </source>
</reference>
<dbReference type="PANTHER" id="PTHR43155:SF2">
    <property type="entry name" value="CYCLIC DI-GMP PHOSPHODIESTERASE PA4108"/>
    <property type="match status" value="1"/>
</dbReference>
<sequence length="245" mass="27533">SVFADVQRVCILLKGKGEEFEPKYIKSRPDIPTESFQISRSILQKSVKEEVCILANDAAQDDRFSGAESIMSMNLRSVMCAPLVYQGEVLGVIYLDNREKPRCFDENDVALLSAMANQSAVAIDNSHLYDDLQKAYHEAILALLNTVEAKDPYTRGHSQRTSRYALGVAQEMGLDEEECKRIKTAAELHDIGKIGVRERIIDKESALSTMEFHSIQAHVLTGENILKPIEYLSFVRLCTPFIFKS</sequence>
<dbReference type="SUPFAM" id="SSF55781">
    <property type="entry name" value="GAF domain-like"/>
    <property type="match status" value="1"/>
</dbReference>
<evidence type="ECO:0000313" key="2">
    <source>
        <dbReference type="EMBL" id="GAI11037.1"/>
    </source>
</evidence>
<dbReference type="Pfam" id="PF13487">
    <property type="entry name" value="HD_5"/>
    <property type="match status" value="1"/>
</dbReference>
<protein>
    <recommendedName>
        <fullName evidence="1">HD-GYP domain-containing protein</fullName>
    </recommendedName>
</protein>
<organism evidence="2">
    <name type="scientific">marine sediment metagenome</name>
    <dbReference type="NCBI Taxonomy" id="412755"/>
    <lineage>
        <taxon>unclassified sequences</taxon>
        <taxon>metagenomes</taxon>
        <taxon>ecological metagenomes</taxon>
    </lineage>
</organism>
<comment type="caution">
    <text evidence="2">The sequence shown here is derived from an EMBL/GenBank/DDBJ whole genome shotgun (WGS) entry which is preliminary data.</text>
</comment>
<dbReference type="CDD" id="cd00077">
    <property type="entry name" value="HDc"/>
    <property type="match status" value="1"/>
</dbReference>
<dbReference type="InterPro" id="IPR029016">
    <property type="entry name" value="GAF-like_dom_sf"/>
</dbReference>
<accession>X1KVD1</accession>
<dbReference type="AlphaFoldDB" id="X1KVD1"/>
<dbReference type="EMBL" id="BARV01010340">
    <property type="protein sequence ID" value="GAI11037.1"/>
    <property type="molecule type" value="Genomic_DNA"/>
</dbReference>
<dbReference type="InterPro" id="IPR037522">
    <property type="entry name" value="HD_GYP_dom"/>
</dbReference>
<evidence type="ECO:0000259" key="1">
    <source>
        <dbReference type="PROSITE" id="PS51832"/>
    </source>
</evidence>
<feature type="domain" description="HD-GYP" evidence="1">
    <location>
        <begin position="132"/>
        <end position="245"/>
    </location>
</feature>
<proteinExistence type="predicted"/>
<name>X1KVD1_9ZZZZ</name>
<dbReference type="Gene3D" id="3.30.450.40">
    <property type="match status" value="1"/>
</dbReference>
<dbReference type="InterPro" id="IPR003018">
    <property type="entry name" value="GAF"/>
</dbReference>
<dbReference type="SUPFAM" id="SSF109604">
    <property type="entry name" value="HD-domain/PDEase-like"/>
    <property type="match status" value="1"/>
</dbReference>
<dbReference type="PROSITE" id="PS51832">
    <property type="entry name" value="HD_GYP"/>
    <property type="match status" value="1"/>
</dbReference>
<dbReference type="Pfam" id="PF01590">
    <property type="entry name" value="GAF"/>
    <property type="match status" value="1"/>
</dbReference>
<feature type="non-terminal residue" evidence="2">
    <location>
        <position position="1"/>
    </location>
</feature>
<dbReference type="SMART" id="SM00065">
    <property type="entry name" value="GAF"/>
    <property type="match status" value="1"/>
</dbReference>